<reference evidence="1 2" key="1">
    <citation type="journal article" date="2019" name="Genome Biol. Evol.">
        <title>Insights into the evolution of the New World diploid cottons (Gossypium, subgenus Houzingenia) based on genome sequencing.</title>
        <authorList>
            <person name="Grover C.E."/>
            <person name="Arick M.A. 2nd"/>
            <person name="Thrash A."/>
            <person name="Conover J.L."/>
            <person name="Sanders W.S."/>
            <person name="Peterson D.G."/>
            <person name="Frelichowski J.E."/>
            <person name="Scheffler J.A."/>
            <person name="Scheffler B.E."/>
            <person name="Wendel J.F."/>
        </authorList>
    </citation>
    <scope>NUCLEOTIDE SEQUENCE [LARGE SCALE GENOMIC DNA]</scope>
    <source>
        <strain evidence="1">8</strain>
        <tissue evidence="1">Leaf</tissue>
    </source>
</reference>
<dbReference type="Proteomes" id="UP000593578">
    <property type="component" value="Unassembled WGS sequence"/>
</dbReference>
<gene>
    <name evidence="1" type="ORF">Gorai_006303</name>
</gene>
<evidence type="ECO:0000313" key="2">
    <source>
        <dbReference type="Proteomes" id="UP000593578"/>
    </source>
</evidence>
<accession>A0A7J8QEW4</accession>
<evidence type="ECO:0000313" key="1">
    <source>
        <dbReference type="EMBL" id="MBA0600105.1"/>
    </source>
</evidence>
<organism evidence="1 2">
    <name type="scientific">Gossypium raimondii</name>
    <name type="common">Peruvian cotton</name>
    <name type="synonym">Gossypium klotzschianum subsp. raimondii</name>
    <dbReference type="NCBI Taxonomy" id="29730"/>
    <lineage>
        <taxon>Eukaryota</taxon>
        <taxon>Viridiplantae</taxon>
        <taxon>Streptophyta</taxon>
        <taxon>Embryophyta</taxon>
        <taxon>Tracheophyta</taxon>
        <taxon>Spermatophyta</taxon>
        <taxon>Magnoliopsida</taxon>
        <taxon>eudicotyledons</taxon>
        <taxon>Gunneridae</taxon>
        <taxon>Pentapetalae</taxon>
        <taxon>rosids</taxon>
        <taxon>malvids</taxon>
        <taxon>Malvales</taxon>
        <taxon>Malvaceae</taxon>
        <taxon>Malvoideae</taxon>
        <taxon>Gossypium</taxon>
    </lineage>
</organism>
<dbReference type="EMBL" id="JABEZZ010000011">
    <property type="protein sequence ID" value="MBA0600105.1"/>
    <property type="molecule type" value="Genomic_DNA"/>
</dbReference>
<protein>
    <submittedName>
        <fullName evidence="1">Uncharacterized protein</fullName>
    </submittedName>
</protein>
<comment type="caution">
    <text evidence="1">The sequence shown here is derived from an EMBL/GenBank/DDBJ whole genome shotgun (WGS) entry which is preliminary data.</text>
</comment>
<dbReference type="AlphaFoldDB" id="A0A7J8QEW4"/>
<sequence>MIRESPILPLLGEFIICLESWSSGKFSMFPGEVI</sequence>
<proteinExistence type="predicted"/>
<name>A0A7J8QEW4_GOSRA</name>